<accession>A0A397U7A3</accession>
<dbReference type="EMBL" id="QKWP01001958">
    <property type="protein sequence ID" value="RIB05581.1"/>
    <property type="molecule type" value="Genomic_DNA"/>
</dbReference>
<dbReference type="Proteomes" id="UP000266673">
    <property type="component" value="Unassembled WGS sequence"/>
</dbReference>
<evidence type="ECO:0000313" key="1">
    <source>
        <dbReference type="EMBL" id="RIB05581.1"/>
    </source>
</evidence>
<dbReference type="OrthoDB" id="2499658at2759"/>
<keyword evidence="2" id="KW-1185">Reference proteome</keyword>
<comment type="caution">
    <text evidence="1">The sequence shown here is derived from an EMBL/GenBank/DDBJ whole genome shotgun (WGS) entry which is preliminary data.</text>
</comment>
<evidence type="ECO:0000313" key="2">
    <source>
        <dbReference type="Proteomes" id="UP000266673"/>
    </source>
</evidence>
<dbReference type="AlphaFoldDB" id="A0A397U7A3"/>
<sequence length="110" mass="13041">MNEPQEYPFLSHAIFENLLAKYLDSKLANRRRKTFITCEDFDFCIKVLQNPTDTTIGTAKDRYWAKKSFTLRDLETQTNSIIQLIKLDPNLSVYPIDKIYEYYAVYTKEL</sequence>
<gene>
    <name evidence="1" type="ORF">C2G38_2219280</name>
</gene>
<organism evidence="1 2">
    <name type="scientific">Gigaspora rosea</name>
    <dbReference type="NCBI Taxonomy" id="44941"/>
    <lineage>
        <taxon>Eukaryota</taxon>
        <taxon>Fungi</taxon>
        <taxon>Fungi incertae sedis</taxon>
        <taxon>Mucoromycota</taxon>
        <taxon>Glomeromycotina</taxon>
        <taxon>Glomeromycetes</taxon>
        <taxon>Diversisporales</taxon>
        <taxon>Gigasporaceae</taxon>
        <taxon>Gigaspora</taxon>
    </lineage>
</organism>
<proteinExistence type="predicted"/>
<reference evidence="1 2" key="1">
    <citation type="submission" date="2018-06" db="EMBL/GenBank/DDBJ databases">
        <title>Comparative genomics reveals the genomic features of Rhizophagus irregularis, R. cerebriforme, R. diaphanum and Gigaspora rosea, and their symbiotic lifestyle signature.</title>
        <authorList>
            <person name="Morin E."/>
            <person name="San Clemente H."/>
            <person name="Chen E.C.H."/>
            <person name="De La Providencia I."/>
            <person name="Hainaut M."/>
            <person name="Kuo A."/>
            <person name="Kohler A."/>
            <person name="Murat C."/>
            <person name="Tang N."/>
            <person name="Roy S."/>
            <person name="Loubradou J."/>
            <person name="Henrissat B."/>
            <person name="Grigoriev I.V."/>
            <person name="Corradi N."/>
            <person name="Roux C."/>
            <person name="Martin F.M."/>
        </authorList>
    </citation>
    <scope>NUCLEOTIDE SEQUENCE [LARGE SCALE GENOMIC DNA]</scope>
    <source>
        <strain evidence="1 2">DAOM 194757</strain>
    </source>
</reference>
<protein>
    <submittedName>
        <fullName evidence="1">Uncharacterized protein</fullName>
    </submittedName>
</protein>
<name>A0A397U7A3_9GLOM</name>